<dbReference type="Proteomes" id="UP000076959">
    <property type="component" value="Unassembled WGS sequence"/>
</dbReference>
<evidence type="ECO:0000256" key="3">
    <source>
        <dbReference type="ARBA" id="ARBA00022692"/>
    </source>
</evidence>
<accession>A0A176Y8P2</accession>
<comment type="similarity">
    <text evidence="6">Belongs to the ThrE exporter (TC 2.A.79) family.</text>
</comment>
<dbReference type="AlphaFoldDB" id="A0A176Y8P2"/>
<evidence type="ECO:0000313" key="10">
    <source>
        <dbReference type="EMBL" id="OAE99716.1"/>
    </source>
</evidence>
<evidence type="ECO:0000256" key="6">
    <source>
        <dbReference type="ARBA" id="ARBA00034125"/>
    </source>
</evidence>
<feature type="transmembrane region" description="Helical" evidence="7">
    <location>
        <begin position="226"/>
        <end position="248"/>
    </location>
</feature>
<dbReference type="GO" id="GO:0022857">
    <property type="term" value="F:transmembrane transporter activity"/>
    <property type="evidence" value="ECO:0007669"/>
    <property type="project" value="InterPro"/>
</dbReference>
<evidence type="ECO:0000256" key="1">
    <source>
        <dbReference type="ARBA" id="ARBA00004651"/>
    </source>
</evidence>
<sequence>MDPSHREAALKTTALAATLLFAHGQTTERTVIAAERLGRALGITVRVLPYWGEITVEIEGTPISQIVPAKPLGVDMGRVLAVTTVIDQVCDGTLPSDAAHSALISASRLPPASTARFTLFAALGAASLGVIFGALEATILLLIAASAAIGALARRWLSGFSANPLVQPLCAALIAGIVAAAAGRSGLPAISLVAFCPCMVLVPGPHILNGAIDLARTRMALGIARLAYAAVIVVLICAGLLCGFAAVGAELATTGSTRPVPLAVDVIAAGCAVASFGAFFSMPWLLLPFPIAVGMFAHAVRWALVVVAGESAATGTLVSCMLVGIIVTPVVDRLHLPFAALAFSAVVSMMPGFFLFNAAAGLVELVSIGPSAPASLLTGIAANGVTAFLIIMAMTVGLILPRMLFDRFSSARQQSR</sequence>
<dbReference type="Pfam" id="PF06738">
    <property type="entry name" value="ThrE"/>
    <property type="match status" value="1"/>
</dbReference>
<evidence type="ECO:0000313" key="11">
    <source>
        <dbReference type="Proteomes" id="UP000076959"/>
    </source>
</evidence>
<dbReference type="InterPro" id="IPR024528">
    <property type="entry name" value="ThrE_2"/>
</dbReference>
<keyword evidence="11" id="KW-1185">Reference proteome</keyword>
<dbReference type="GO" id="GO:0005886">
    <property type="term" value="C:plasma membrane"/>
    <property type="evidence" value="ECO:0007669"/>
    <property type="project" value="UniProtKB-SubCell"/>
</dbReference>
<keyword evidence="2" id="KW-1003">Cell membrane</keyword>
<keyword evidence="5 7" id="KW-0472">Membrane</keyword>
<dbReference type="InterPro" id="IPR050539">
    <property type="entry name" value="ThrE_Dicarb/AminoAcid_Exp"/>
</dbReference>
<feature type="transmembrane region" description="Helical" evidence="7">
    <location>
        <begin position="120"/>
        <end position="153"/>
    </location>
</feature>
<evidence type="ECO:0000259" key="9">
    <source>
        <dbReference type="Pfam" id="PF12821"/>
    </source>
</evidence>
<dbReference type="Pfam" id="PF12821">
    <property type="entry name" value="ThrE_2"/>
    <property type="match status" value="1"/>
</dbReference>
<comment type="caution">
    <text evidence="10">The sequence shown here is derived from an EMBL/GenBank/DDBJ whole genome shotgun (WGS) entry which is preliminary data.</text>
</comment>
<evidence type="ECO:0000256" key="4">
    <source>
        <dbReference type="ARBA" id="ARBA00022989"/>
    </source>
</evidence>
<name>A0A176Y8P2_9BRAD</name>
<organism evidence="10 11">
    <name type="scientific">Bradyrhizobium centrolobii</name>
    <dbReference type="NCBI Taxonomy" id="1505087"/>
    <lineage>
        <taxon>Bacteria</taxon>
        <taxon>Pseudomonadati</taxon>
        <taxon>Pseudomonadota</taxon>
        <taxon>Alphaproteobacteria</taxon>
        <taxon>Hyphomicrobiales</taxon>
        <taxon>Nitrobacteraceae</taxon>
        <taxon>Bradyrhizobium</taxon>
    </lineage>
</organism>
<evidence type="ECO:0000256" key="5">
    <source>
        <dbReference type="ARBA" id="ARBA00023136"/>
    </source>
</evidence>
<reference evidence="10 11" key="1">
    <citation type="submission" date="2016-03" db="EMBL/GenBank/DDBJ databases">
        <title>Draft Genome Sequence of the Strain BR 10245 (Bradyrhizobium sp.) isolated from nodules of Centrolobium paraense.</title>
        <authorList>
            <person name="Simoes-Araujo J.L.Sr."/>
            <person name="Barauna A.C."/>
            <person name="Silva K."/>
            <person name="Zilli J.E."/>
        </authorList>
    </citation>
    <scope>NUCLEOTIDE SEQUENCE [LARGE SCALE GENOMIC DNA]</scope>
    <source>
        <strain evidence="10 11">BR 10245</strain>
    </source>
</reference>
<feature type="transmembrane region" description="Helical" evidence="7">
    <location>
        <begin position="165"/>
        <end position="183"/>
    </location>
</feature>
<proteinExistence type="inferred from homology"/>
<gene>
    <name evidence="10" type="ORF">AYJ54_32900</name>
</gene>
<feature type="domain" description="Threonine/serine exporter-like N-terminal" evidence="8">
    <location>
        <begin position="14"/>
        <end position="244"/>
    </location>
</feature>
<evidence type="ECO:0000256" key="7">
    <source>
        <dbReference type="SAM" id="Phobius"/>
    </source>
</evidence>
<dbReference type="STRING" id="1505087.AYJ54_32900"/>
<feature type="transmembrane region" description="Helical" evidence="7">
    <location>
        <begin position="338"/>
        <end position="360"/>
    </location>
</feature>
<feature type="transmembrane region" description="Helical" evidence="7">
    <location>
        <begin position="285"/>
        <end position="305"/>
    </location>
</feature>
<keyword evidence="4 7" id="KW-1133">Transmembrane helix</keyword>
<comment type="subcellular location">
    <subcellularLocation>
        <location evidence="1">Cell membrane</location>
        <topology evidence="1">Multi-pass membrane protein</topology>
    </subcellularLocation>
</comment>
<keyword evidence="3 7" id="KW-0812">Transmembrane</keyword>
<protein>
    <recommendedName>
        <fullName evidence="12">Threonine/serine exporter-like N-terminal domain-containing protein</fullName>
    </recommendedName>
</protein>
<dbReference type="InterPro" id="IPR010619">
    <property type="entry name" value="ThrE-like_N"/>
</dbReference>
<feature type="transmembrane region" description="Helical" evidence="7">
    <location>
        <begin position="380"/>
        <end position="400"/>
    </location>
</feature>
<dbReference type="PANTHER" id="PTHR34390">
    <property type="entry name" value="UPF0442 PROTEIN YJJB-RELATED"/>
    <property type="match status" value="1"/>
</dbReference>
<dbReference type="GO" id="GO:0015744">
    <property type="term" value="P:succinate transport"/>
    <property type="evidence" value="ECO:0007669"/>
    <property type="project" value="TreeGrafter"/>
</dbReference>
<evidence type="ECO:0000256" key="2">
    <source>
        <dbReference type="ARBA" id="ARBA00022475"/>
    </source>
</evidence>
<evidence type="ECO:0008006" key="12">
    <source>
        <dbReference type="Google" id="ProtNLM"/>
    </source>
</evidence>
<feature type="domain" description="Threonine/Serine exporter ThrE" evidence="9">
    <location>
        <begin position="266"/>
        <end position="402"/>
    </location>
</feature>
<dbReference type="PANTHER" id="PTHR34390:SF2">
    <property type="entry name" value="SUCCINATE TRANSPORTER SUBUNIT YJJP-RELATED"/>
    <property type="match status" value="1"/>
</dbReference>
<dbReference type="EMBL" id="LUUB01000118">
    <property type="protein sequence ID" value="OAE99716.1"/>
    <property type="molecule type" value="Genomic_DNA"/>
</dbReference>
<evidence type="ECO:0000259" key="8">
    <source>
        <dbReference type="Pfam" id="PF06738"/>
    </source>
</evidence>
<feature type="transmembrane region" description="Helical" evidence="7">
    <location>
        <begin position="311"/>
        <end position="331"/>
    </location>
</feature>
<feature type="transmembrane region" description="Helical" evidence="7">
    <location>
        <begin position="189"/>
        <end position="214"/>
    </location>
</feature>